<dbReference type="PANTHER" id="PTHR35578">
    <property type="entry name" value="PROLINE-RICH TRANSMEMBRANE PROTEIN 4-RELATED"/>
    <property type="match status" value="1"/>
</dbReference>
<evidence type="ECO:0000256" key="5">
    <source>
        <dbReference type="ARBA" id="ARBA00022989"/>
    </source>
</evidence>
<keyword evidence="4" id="KW-0732">Signal</keyword>
<keyword evidence="5 7" id="KW-1133">Transmembrane helix</keyword>
<feature type="domain" description="Proline-rich transmembrane protein 3/4" evidence="8">
    <location>
        <begin position="30"/>
        <end position="315"/>
    </location>
</feature>
<dbReference type="PANTHER" id="PTHR35578:SF6">
    <property type="entry name" value="PROLINE-RICH TRANSMEMBRANE PROTEIN 4"/>
    <property type="match status" value="1"/>
</dbReference>
<reference evidence="9" key="1">
    <citation type="submission" date="2023-01" db="EMBL/GenBank/DDBJ databases">
        <title>Genome assembly of the deep-sea coral Lophelia pertusa.</title>
        <authorList>
            <person name="Herrera S."/>
            <person name="Cordes E."/>
        </authorList>
    </citation>
    <scope>NUCLEOTIDE SEQUENCE</scope>
    <source>
        <strain evidence="9">USNM1676648</strain>
        <tissue evidence="9">Polyp</tissue>
    </source>
</reference>
<dbReference type="Proteomes" id="UP001163046">
    <property type="component" value="Unassembled WGS sequence"/>
</dbReference>
<dbReference type="OrthoDB" id="10066605at2759"/>
<keyword evidence="3 7" id="KW-0812">Transmembrane</keyword>
<feature type="transmembrane region" description="Helical" evidence="7">
    <location>
        <begin position="123"/>
        <end position="143"/>
    </location>
</feature>
<evidence type="ECO:0000259" key="8">
    <source>
        <dbReference type="Pfam" id="PF25987"/>
    </source>
</evidence>
<comment type="caution">
    <text evidence="9">The sequence shown here is derived from an EMBL/GenBank/DDBJ whole genome shotgun (WGS) entry which is preliminary data.</text>
</comment>
<accession>A0A9X0CG62</accession>
<name>A0A9X0CG62_9CNID</name>
<evidence type="ECO:0000256" key="6">
    <source>
        <dbReference type="ARBA" id="ARBA00023136"/>
    </source>
</evidence>
<keyword evidence="6 7" id="KW-0472">Membrane</keyword>
<evidence type="ECO:0000313" key="9">
    <source>
        <dbReference type="EMBL" id="KAJ7333101.1"/>
    </source>
</evidence>
<evidence type="ECO:0000256" key="2">
    <source>
        <dbReference type="ARBA" id="ARBA00022553"/>
    </source>
</evidence>
<dbReference type="InterPro" id="IPR052836">
    <property type="entry name" value="PRRT_domain-containing"/>
</dbReference>
<evidence type="ECO:0000313" key="10">
    <source>
        <dbReference type="Proteomes" id="UP001163046"/>
    </source>
</evidence>
<sequence>MVQSKRGLSNFTIEVEPEGEIQANVPSLQSVGEPLPEWNSAVPTWGIAWELYQYGLGATFGILMLATAGFLLKSLTSNRARRPKKASLVVLILLFIFGLSRCLYLSIDAYNTKNIIPKTVSNVLWSLGNPCIITAYSLIFLVLKNTFVLRERFQGWYTARNISLITVPYFSLVLVAELVLFYLPSFNGVTFTCQMVYVTLGLMLSFFYSFVAYLLWKNYKGTTNLHRRKENRQQLAWTSTNSDRGRRTRSMLKTCIAAVLGGVALCALQIYSMSGVYGVFSNATSVQAWPWLILNYAMRVLELFLSFLLFIASTRGTGSQQRSFSVSFDGFISRARGRSPRKISLTPNAVTNTGLYLRGLGSTAL</sequence>
<feature type="transmembrane region" description="Helical" evidence="7">
    <location>
        <begin position="195"/>
        <end position="216"/>
    </location>
</feature>
<keyword evidence="2" id="KW-0597">Phosphoprotein</keyword>
<evidence type="ECO:0000256" key="3">
    <source>
        <dbReference type="ARBA" id="ARBA00022692"/>
    </source>
</evidence>
<comment type="subcellular location">
    <subcellularLocation>
        <location evidence="1">Membrane</location>
        <topology evidence="1">Multi-pass membrane protein</topology>
    </subcellularLocation>
</comment>
<feature type="transmembrane region" description="Helical" evidence="7">
    <location>
        <begin position="87"/>
        <end position="107"/>
    </location>
</feature>
<evidence type="ECO:0000256" key="1">
    <source>
        <dbReference type="ARBA" id="ARBA00004141"/>
    </source>
</evidence>
<feature type="transmembrane region" description="Helical" evidence="7">
    <location>
        <begin position="251"/>
        <end position="271"/>
    </location>
</feature>
<protein>
    <recommendedName>
        <fullName evidence="8">Proline-rich transmembrane protein 3/4 domain-containing protein</fullName>
    </recommendedName>
</protein>
<feature type="transmembrane region" description="Helical" evidence="7">
    <location>
        <begin position="291"/>
        <end position="312"/>
    </location>
</feature>
<feature type="transmembrane region" description="Helical" evidence="7">
    <location>
        <begin position="164"/>
        <end position="183"/>
    </location>
</feature>
<keyword evidence="10" id="KW-1185">Reference proteome</keyword>
<dbReference type="AlphaFoldDB" id="A0A9X0CG62"/>
<evidence type="ECO:0000256" key="4">
    <source>
        <dbReference type="ARBA" id="ARBA00022729"/>
    </source>
</evidence>
<dbReference type="InterPro" id="IPR059081">
    <property type="entry name" value="PRRT3-4"/>
</dbReference>
<evidence type="ECO:0000256" key="7">
    <source>
        <dbReference type="SAM" id="Phobius"/>
    </source>
</evidence>
<feature type="transmembrane region" description="Helical" evidence="7">
    <location>
        <begin position="51"/>
        <end position="75"/>
    </location>
</feature>
<proteinExistence type="predicted"/>
<gene>
    <name evidence="9" type="ORF">OS493_018276</name>
</gene>
<organism evidence="9 10">
    <name type="scientific">Desmophyllum pertusum</name>
    <dbReference type="NCBI Taxonomy" id="174260"/>
    <lineage>
        <taxon>Eukaryota</taxon>
        <taxon>Metazoa</taxon>
        <taxon>Cnidaria</taxon>
        <taxon>Anthozoa</taxon>
        <taxon>Hexacorallia</taxon>
        <taxon>Scleractinia</taxon>
        <taxon>Caryophylliina</taxon>
        <taxon>Caryophylliidae</taxon>
        <taxon>Desmophyllum</taxon>
    </lineage>
</organism>
<dbReference type="Pfam" id="PF25987">
    <property type="entry name" value="PRRT3"/>
    <property type="match status" value="1"/>
</dbReference>
<dbReference type="EMBL" id="MU827787">
    <property type="protein sequence ID" value="KAJ7333101.1"/>
    <property type="molecule type" value="Genomic_DNA"/>
</dbReference>